<dbReference type="InterPro" id="IPR050639">
    <property type="entry name" value="SSR_resolvase"/>
</dbReference>
<dbReference type="SMART" id="SM00857">
    <property type="entry name" value="Resolvase"/>
    <property type="match status" value="1"/>
</dbReference>
<proteinExistence type="predicted"/>
<dbReference type="InterPro" id="IPR011109">
    <property type="entry name" value="DNA_bind_recombinase_dom"/>
</dbReference>
<protein>
    <submittedName>
        <fullName evidence="4">Site-specific recombinase, DNA invertase Pin</fullName>
    </submittedName>
</protein>
<dbReference type="EMBL" id="CP003639">
    <property type="protein sequence ID" value="AFM43395.1"/>
    <property type="molecule type" value="Genomic_DNA"/>
</dbReference>
<feature type="domain" description="Recombinase" evidence="3">
    <location>
        <begin position="158"/>
        <end position="262"/>
    </location>
</feature>
<dbReference type="eggNOG" id="COG1961">
    <property type="taxonomic scope" value="Bacteria"/>
</dbReference>
<feature type="coiled-coil region" evidence="1">
    <location>
        <begin position="356"/>
        <end position="414"/>
    </location>
</feature>
<dbReference type="HOGENOM" id="CLU_010686_18_11_9"/>
<keyword evidence="5" id="KW-1185">Reference proteome</keyword>
<evidence type="ECO:0000313" key="5">
    <source>
        <dbReference type="Proteomes" id="UP000002892"/>
    </source>
</evidence>
<dbReference type="RefSeq" id="WP_014829376.1">
    <property type="nucleotide sequence ID" value="NC_018068.1"/>
</dbReference>
<evidence type="ECO:0000259" key="3">
    <source>
        <dbReference type="PROSITE" id="PS51737"/>
    </source>
</evidence>
<dbReference type="AlphaFoldDB" id="I4DC71"/>
<dbReference type="CDD" id="cd00338">
    <property type="entry name" value="Ser_Recombinase"/>
    <property type="match status" value="1"/>
</dbReference>
<dbReference type="Pfam" id="PF13408">
    <property type="entry name" value="Zn_ribbon_recom"/>
    <property type="match status" value="1"/>
</dbReference>
<evidence type="ECO:0000259" key="2">
    <source>
        <dbReference type="PROSITE" id="PS51736"/>
    </source>
</evidence>
<reference evidence="4 5" key="1">
    <citation type="journal article" date="2012" name="J. Bacteriol.">
        <title>Complete genome sequences of Desulfosporosinus orientis DSM765T, Desulfosporosinus youngiae DSM17734T, Desulfosporosinus meridiei DSM13257T, and Desulfosporosinus acidiphilus DSM22704T.</title>
        <authorList>
            <person name="Pester M."/>
            <person name="Brambilla E."/>
            <person name="Alazard D."/>
            <person name="Rattei T."/>
            <person name="Weinmaier T."/>
            <person name="Han J."/>
            <person name="Lucas S."/>
            <person name="Lapidus A."/>
            <person name="Cheng J.F."/>
            <person name="Goodwin L."/>
            <person name="Pitluck S."/>
            <person name="Peters L."/>
            <person name="Ovchinnikova G."/>
            <person name="Teshima H."/>
            <person name="Detter J.C."/>
            <person name="Han C.S."/>
            <person name="Tapia R."/>
            <person name="Land M.L."/>
            <person name="Hauser L."/>
            <person name="Kyrpides N.C."/>
            <person name="Ivanova N.N."/>
            <person name="Pagani I."/>
            <person name="Huntmann M."/>
            <person name="Wei C.L."/>
            <person name="Davenport K.W."/>
            <person name="Daligault H."/>
            <person name="Chain P.S."/>
            <person name="Chen A."/>
            <person name="Mavromatis K."/>
            <person name="Markowitz V."/>
            <person name="Szeto E."/>
            <person name="Mikhailova N."/>
            <person name="Pati A."/>
            <person name="Wagner M."/>
            <person name="Woyke T."/>
            <person name="Ollivier B."/>
            <person name="Klenk H.P."/>
            <person name="Spring S."/>
            <person name="Loy A."/>
        </authorList>
    </citation>
    <scope>NUCLEOTIDE SEQUENCE [LARGE SCALE GENOMIC DNA]</scope>
    <source>
        <strain evidence="5">DSM 22704 / JCM 16185 / SJ4</strain>
    </source>
</reference>
<dbReference type="GO" id="GO:0003677">
    <property type="term" value="F:DNA binding"/>
    <property type="evidence" value="ECO:0007669"/>
    <property type="project" value="InterPro"/>
</dbReference>
<dbReference type="InterPro" id="IPR036162">
    <property type="entry name" value="Resolvase-like_N_sf"/>
</dbReference>
<organism evidence="4 5">
    <name type="scientific">Desulfosporosinus acidiphilus (strain DSM 22704 / JCM 16185 / SJ4)</name>
    <dbReference type="NCBI Taxonomy" id="646529"/>
    <lineage>
        <taxon>Bacteria</taxon>
        <taxon>Bacillati</taxon>
        <taxon>Bacillota</taxon>
        <taxon>Clostridia</taxon>
        <taxon>Eubacteriales</taxon>
        <taxon>Desulfitobacteriaceae</taxon>
        <taxon>Desulfosporosinus</taxon>
    </lineage>
</organism>
<dbReference type="SUPFAM" id="SSF53041">
    <property type="entry name" value="Resolvase-like"/>
    <property type="match status" value="1"/>
</dbReference>
<dbReference type="OrthoDB" id="2048832at2"/>
<dbReference type="PANTHER" id="PTHR30461">
    <property type="entry name" value="DNA-INVERTASE FROM LAMBDOID PROPHAGE"/>
    <property type="match status" value="1"/>
</dbReference>
<accession>I4DC71</accession>
<dbReference type="InterPro" id="IPR038109">
    <property type="entry name" value="DNA_bind_recomb_sf"/>
</dbReference>
<dbReference type="KEGG" id="dai:Desaci_4556"/>
<dbReference type="InterPro" id="IPR025827">
    <property type="entry name" value="Zn_ribbon_recom_dom"/>
</dbReference>
<dbReference type="PROSITE" id="PS51736">
    <property type="entry name" value="RECOMBINASES_3"/>
    <property type="match status" value="1"/>
</dbReference>
<dbReference type="Gene3D" id="3.40.50.1390">
    <property type="entry name" value="Resolvase, N-terminal catalytic domain"/>
    <property type="match status" value="1"/>
</dbReference>
<dbReference type="Proteomes" id="UP000002892">
    <property type="component" value="Chromosome"/>
</dbReference>
<dbReference type="PANTHER" id="PTHR30461:SF23">
    <property type="entry name" value="DNA RECOMBINASE-RELATED"/>
    <property type="match status" value="1"/>
</dbReference>
<sequence length="507" mass="57387">MKKAVIYARYSPGGQQTAQSIEGQLRVCRDYANREGYNIVTEYTDQKLTGKTAKKRLGFQRMIADSSKGRWDYVIVYQLDRFSRNKYDNAIYKEKLNRNGVKVISAMERVNTEDASGILMETMLEGMAAYYSQELSQKIQRGRAINASKFLSLGSNPGLGFKVVDKQIVIDKANAHYVVRVFEMYANGATMLEIIAYLNNLGARTSHGRPFTKNSLQRILRNKRYIGIYSYKGTDTTDALPRIVPQTLFDQVQKRLVENIGAGGRGKAVEDYILSGKLFCGHCLMPMAGSSSTGKSGKLHRYYRENKGCKRLTIIKHKIEDKVIEVVRDMLTEDNQRIIAREISALCEQEQNNPNLKRLQQLMKENNKQKANLLESLKVGKASATAANFVFAEIDRLEKEAAELEKLTAVEEERHYGLSEVDIMYFLSHLRNGNLDELEYRKLLVNAMVNSIYVYSNDDGGHKITVIFNVSNQQPVQVDMSLLDEIQNNGSLYASLSSPPKITNNSK</sequence>
<dbReference type="Gene3D" id="3.90.1750.20">
    <property type="entry name" value="Putative Large Serine Recombinase, Chain B, Domain 2"/>
    <property type="match status" value="1"/>
</dbReference>
<dbReference type="InterPro" id="IPR006119">
    <property type="entry name" value="Resolv_N"/>
</dbReference>
<dbReference type="Pfam" id="PF00239">
    <property type="entry name" value="Resolvase"/>
    <property type="match status" value="1"/>
</dbReference>
<gene>
    <name evidence="4" type="ordered locus">Desaci_4556</name>
</gene>
<dbReference type="STRING" id="646529.Desaci_4556"/>
<evidence type="ECO:0000256" key="1">
    <source>
        <dbReference type="SAM" id="Coils"/>
    </source>
</evidence>
<keyword evidence="1" id="KW-0175">Coiled coil</keyword>
<dbReference type="PROSITE" id="PS51737">
    <property type="entry name" value="RECOMBINASE_DNA_BIND"/>
    <property type="match status" value="1"/>
</dbReference>
<name>I4DC71_DESAJ</name>
<dbReference type="GO" id="GO:0000150">
    <property type="term" value="F:DNA strand exchange activity"/>
    <property type="evidence" value="ECO:0007669"/>
    <property type="project" value="InterPro"/>
</dbReference>
<evidence type="ECO:0000313" key="4">
    <source>
        <dbReference type="EMBL" id="AFM43395.1"/>
    </source>
</evidence>
<dbReference type="Pfam" id="PF07508">
    <property type="entry name" value="Recombinase"/>
    <property type="match status" value="1"/>
</dbReference>
<feature type="domain" description="Resolvase/invertase-type recombinase catalytic" evidence="2">
    <location>
        <begin position="3"/>
        <end position="150"/>
    </location>
</feature>